<evidence type="ECO:0000313" key="1">
    <source>
        <dbReference type="EMBL" id="EMM99310.1"/>
    </source>
</evidence>
<comment type="caution">
    <text evidence="1">The sequence shown here is derived from an EMBL/GenBank/DDBJ whole genome shotgun (WGS) entry which is preliminary data.</text>
</comment>
<evidence type="ECO:0000313" key="2">
    <source>
        <dbReference type="Proteomes" id="UP000012099"/>
    </source>
</evidence>
<sequence>MLYDRGGMIVDFKRSQKFVTFFIKTHSCCCIQYGSLEILNFDFNSNQLKSQISVSYSGVLDQPTQLEYFKRFRVSKSSAKLRTALVIDNKKIPDPCSDQKIQGNIIDSYNTNFEGFALSNGLNDKEMSDWYFVLIPSPYIKNNVYNLGWFQKQDLKFTDVK</sequence>
<organism evidence="1 2">
    <name type="scientific">Leptospira noguchii str. 2007001578</name>
    <dbReference type="NCBI Taxonomy" id="1049974"/>
    <lineage>
        <taxon>Bacteria</taxon>
        <taxon>Pseudomonadati</taxon>
        <taxon>Spirochaetota</taxon>
        <taxon>Spirochaetia</taxon>
        <taxon>Leptospirales</taxon>
        <taxon>Leptospiraceae</taxon>
        <taxon>Leptospira</taxon>
    </lineage>
</organism>
<gene>
    <name evidence="1" type="ORF">LEP1GSC035_2655</name>
</gene>
<dbReference type="EMBL" id="AHMH02000122">
    <property type="protein sequence ID" value="EMM99310.1"/>
    <property type="molecule type" value="Genomic_DNA"/>
</dbReference>
<reference evidence="1 2" key="1">
    <citation type="submission" date="2013-01" db="EMBL/GenBank/DDBJ databases">
        <authorList>
            <person name="Harkins D.M."/>
            <person name="Durkin A.S."/>
            <person name="Brinkac L.M."/>
            <person name="Haft D.H."/>
            <person name="Selengut J.D."/>
            <person name="Sanka R."/>
            <person name="DePew J."/>
            <person name="Purushe J."/>
            <person name="Whelen A.C."/>
            <person name="Vinetz J.M."/>
            <person name="Sutton G.G."/>
            <person name="Nierman W.C."/>
            <person name="Fouts D.E."/>
        </authorList>
    </citation>
    <scope>NUCLEOTIDE SEQUENCE [LARGE SCALE GENOMIC DNA]</scope>
    <source>
        <strain evidence="1 2">2007001578</strain>
    </source>
</reference>
<dbReference type="Proteomes" id="UP000012099">
    <property type="component" value="Unassembled WGS sequence"/>
</dbReference>
<proteinExistence type="predicted"/>
<protein>
    <submittedName>
        <fullName evidence="1">Uncharacterized protein</fullName>
    </submittedName>
</protein>
<keyword evidence="2" id="KW-1185">Reference proteome</keyword>
<accession>A0ABP2T4S8</accession>
<name>A0ABP2T4S8_9LEPT</name>